<evidence type="ECO:0000313" key="2">
    <source>
        <dbReference type="Proteomes" id="UP000689195"/>
    </source>
</evidence>
<comment type="caution">
    <text evidence="1">The sequence shown here is derived from an EMBL/GenBank/DDBJ whole genome shotgun (WGS) entry which is preliminary data.</text>
</comment>
<accession>A0A8S1VQG8</accession>
<evidence type="ECO:0000313" key="1">
    <source>
        <dbReference type="EMBL" id="CAD8179297.1"/>
    </source>
</evidence>
<protein>
    <submittedName>
        <fullName evidence="1">Uncharacterized protein</fullName>
    </submittedName>
</protein>
<keyword evidence="2" id="KW-1185">Reference proteome</keyword>
<dbReference type="PANTHER" id="PTHR11319">
    <property type="entry name" value="G PROTEIN-COUPLED RECEPTOR-RELATED"/>
    <property type="match status" value="1"/>
</dbReference>
<organism evidence="1 2">
    <name type="scientific">Paramecium pentaurelia</name>
    <dbReference type="NCBI Taxonomy" id="43138"/>
    <lineage>
        <taxon>Eukaryota</taxon>
        <taxon>Sar</taxon>
        <taxon>Alveolata</taxon>
        <taxon>Ciliophora</taxon>
        <taxon>Intramacronucleata</taxon>
        <taxon>Oligohymenophorea</taxon>
        <taxon>Peniculida</taxon>
        <taxon>Parameciidae</taxon>
        <taxon>Paramecium</taxon>
    </lineage>
</organism>
<reference evidence="1" key="1">
    <citation type="submission" date="2021-01" db="EMBL/GenBank/DDBJ databases">
        <authorList>
            <consortium name="Genoscope - CEA"/>
            <person name="William W."/>
        </authorList>
    </citation>
    <scope>NUCLEOTIDE SEQUENCE</scope>
</reference>
<name>A0A8S1VQG8_9CILI</name>
<gene>
    <name evidence="1" type="ORF">PPENT_87.1.T0710180</name>
</gene>
<proteinExistence type="predicted"/>
<dbReference type="AlphaFoldDB" id="A0A8S1VQG8"/>
<dbReference type="Proteomes" id="UP000689195">
    <property type="component" value="Unassembled WGS sequence"/>
</dbReference>
<dbReference type="EMBL" id="CAJJDO010000071">
    <property type="protein sequence ID" value="CAD8179297.1"/>
    <property type="molecule type" value="Genomic_DNA"/>
</dbReference>
<sequence>MIYCECQLCFLESINLLRGHGLPEMTFLYPEFINISNCSISSNEIYRNKPLHNSLNCIRKLLLKTCIFSYIQVFIKQSIQNIQKLQNSLCFNNPFIIRQGYDLMQRLISEVIPIINVKFYSNLLLITDSNKQTGLLSIISKQNYLIALLMFNYTKNHLNEYYQDSTRISATTTFIQLYQGWVLIQASHVVQNIVTNSSHSLLYINLLNQKSVNAHLQRTMLLIILLQAIIFCILKCKT</sequence>
<dbReference type="PANTHER" id="PTHR11319:SF35">
    <property type="entry name" value="OUTER MEMBRANE PROTEIN PMPC-RELATED"/>
    <property type="match status" value="1"/>
</dbReference>